<organism evidence="14 15">
    <name type="scientific">Legionella steelei</name>
    <dbReference type="NCBI Taxonomy" id="947033"/>
    <lineage>
        <taxon>Bacteria</taxon>
        <taxon>Pseudomonadati</taxon>
        <taxon>Pseudomonadota</taxon>
        <taxon>Gammaproteobacteria</taxon>
        <taxon>Legionellales</taxon>
        <taxon>Legionellaceae</taxon>
        <taxon>Legionella</taxon>
    </lineage>
</organism>
<evidence type="ECO:0000256" key="1">
    <source>
        <dbReference type="ARBA" id="ARBA00005165"/>
    </source>
</evidence>
<dbReference type="AlphaFoldDB" id="A0A0W0ZE69"/>
<dbReference type="RefSeq" id="WP_058512177.1">
    <property type="nucleotide sequence ID" value="NZ_LNYY01000021.1"/>
</dbReference>
<evidence type="ECO:0000256" key="2">
    <source>
        <dbReference type="ARBA" id="ARBA00022679"/>
    </source>
</evidence>
<keyword evidence="3 9" id="KW-0479">Metal-binding</keyword>
<evidence type="ECO:0000259" key="13">
    <source>
        <dbReference type="Pfam" id="PF08543"/>
    </source>
</evidence>
<dbReference type="Pfam" id="PF02581">
    <property type="entry name" value="TMP-TENI"/>
    <property type="match status" value="1"/>
</dbReference>
<dbReference type="NCBIfam" id="TIGR00693">
    <property type="entry name" value="thiE"/>
    <property type="match status" value="1"/>
</dbReference>
<name>A0A0W0ZE69_9GAMM</name>
<dbReference type="Gene3D" id="3.20.20.70">
    <property type="entry name" value="Aldolase class I"/>
    <property type="match status" value="1"/>
</dbReference>
<feature type="binding site" evidence="9">
    <location>
        <position position="291"/>
    </location>
    <ligand>
        <name>4-amino-2-methyl-5-(diphosphooxymethyl)pyrimidine</name>
        <dbReference type="ChEBI" id="CHEBI:57841"/>
    </ligand>
</feature>
<dbReference type="GO" id="GO:0009228">
    <property type="term" value="P:thiamine biosynthetic process"/>
    <property type="evidence" value="ECO:0007669"/>
    <property type="project" value="UniProtKB-KW"/>
</dbReference>
<dbReference type="UniPathway" id="UPA00060">
    <property type="reaction ID" value="UER00141"/>
</dbReference>
<evidence type="ECO:0000256" key="4">
    <source>
        <dbReference type="ARBA" id="ARBA00022842"/>
    </source>
</evidence>
<feature type="binding site" evidence="9">
    <location>
        <position position="292"/>
    </location>
    <ligand>
        <name>Mg(2+)</name>
        <dbReference type="ChEBI" id="CHEBI:18420"/>
    </ligand>
</feature>
<feature type="domain" description="Pyridoxamine kinase/Phosphomethylpyrimidine kinase" evidence="13">
    <location>
        <begin position="81"/>
        <end position="200"/>
    </location>
</feature>
<dbReference type="EMBL" id="LNYY01000021">
    <property type="protein sequence ID" value="KTD67166.1"/>
    <property type="molecule type" value="Genomic_DNA"/>
</dbReference>
<dbReference type="CDD" id="cd00564">
    <property type="entry name" value="TMP_TenI"/>
    <property type="match status" value="1"/>
</dbReference>
<dbReference type="GO" id="GO:0000287">
    <property type="term" value="F:magnesium ion binding"/>
    <property type="evidence" value="ECO:0007669"/>
    <property type="project" value="UniProtKB-UniRule"/>
</dbReference>
<comment type="catalytic activity">
    <reaction evidence="6 9 10">
        <text>4-methyl-5-(2-phosphooxyethyl)-thiazole + 4-amino-2-methyl-5-(diphosphooxymethyl)pyrimidine + H(+) = thiamine phosphate + diphosphate</text>
        <dbReference type="Rhea" id="RHEA:22328"/>
        <dbReference type="ChEBI" id="CHEBI:15378"/>
        <dbReference type="ChEBI" id="CHEBI:33019"/>
        <dbReference type="ChEBI" id="CHEBI:37575"/>
        <dbReference type="ChEBI" id="CHEBI:57841"/>
        <dbReference type="ChEBI" id="CHEBI:58296"/>
        <dbReference type="EC" id="2.5.1.3"/>
    </reaction>
</comment>
<reference evidence="14 15" key="1">
    <citation type="submission" date="2015-11" db="EMBL/GenBank/DDBJ databases">
        <title>Genomic analysis of 38 Legionella species identifies large and diverse effector repertoires.</title>
        <authorList>
            <person name="Burstein D."/>
            <person name="Amaro F."/>
            <person name="Zusman T."/>
            <person name="Lifshitz Z."/>
            <person name="Cohen O."/>
            <person name="Gilbert J.A."/>
            <person name="Pupko T."/>
            <person name="Shuman H.A."/>
            <person name="Segal G."/>
        </authorList>
    </citation>
    <scope>NUCLEOTIDE SEQUENCE [LARGE SCALE GENOMIC DNA]</scope>
    <source>
        <strain evidence="14 15">IMVS3376</strain>
    </source>
</reference>
<dbReference type="InterPro" id="IPR022998">
    <property type="entry name" value="ThiamineP_synth_TenI"/>
</dbReference>
<keyword evidence="4 9" id="KW-0460">Magnesium</keyword>
<evidence type="ECO:0000313" key="15">
    <source>
        <dbReference type="Proteomes" id="UP000054926"/>
    </source>
</evidence>
<comment type="function">
    <text evidence="9">Condenses 4-methyl-5-(beta-hydroxyethyl)thiazole monophosphate (THZ-P) and 2-methyl-4-amino-5-hydroxymethyl pyrimidine pyrophosphate (HMP-PP) to form thiamine monophosphate (TMP).</text>
</comment>
<keyword evidence="5 9" id="KW-0784">Thiamine biosynthesis</keyword>
<dbReference type="InterPro" id="IPR029056">
    <property type="entry name" value="Ribokinase-like"/>
</dbReference>
<dbReference type="FunFam" id="3.20.20.70:FF:000064">
    <property type="entry name" value="Thiamine-phosphate synthase"/>
    <property type="match status" value="1"/>
</dbReference>
<dbReference type="InterPro" id="IPR034291">
    <property type="entry name" value="TMP_synthase"/>
</dbReference>
<dbReference type="GO" id="GO:0005737">
    <property type="term" value="C:cytoplasm"/>
    <property type="evidence" value="ECO:0007669"/>
    <property type="project" value="TreeGrafter"/>
</dbReference>
<feature type="binding site" evidence="9">
    <location>
        <begin position="356"/>
        <end position="358"/>
    </location>
    <ligand>
        <name>2-[(2R,5Z)-2-carboxy-4-methylthiazol-5(2H)-ylidene]ethyl phosphate</name>
        <dbReference type="ChEBI" id="CHEBI:62899"/>
    </ligand>
</feature>
<dbReference type="HAMAP" id="MF_00097">
    <property type="entry name" value="TMP_synthase"/>
    <property type="match status" value="1"/>
</dbReference>
<evidence type="ECO:0000313" key="14">
    <source>
        <dbReference type="EMBL" id="KTD67166.1"/>
    </source>
</evidence>
<dbReference type="PANTHER" id="PTHR20857:SF15">
    <property type="entry name" value="THIAMINE-PHOSPHATE SYNTHASE"/>
    <property type="match status" value="1"/>
</dbReference>
<comment type="caution">
    <text evidence="14">The sequence shown here is derived from an EMBL/GenBank/DDBJ whole genome shotgun (WGS) entry which is preliminary data.</text>
</comment>
<evidence type="ECO:0000256" key="7">
    <source>
        <dbReference type="ARBA" id="ARBA00047851"/>
    </source>
</evidence>
<comment type="catalytic activity">
    <reaction evidence="8 9 10">
        <text>2-[(2R,5Z)-2-carboxy-4-methylthiazol-5(2H)-ylidene]ethyl phosphate + 4-amino-2-methyl-5-(diphosphooxymethyl)pyrimidine + 2 H(+) = thiamine phosphate + CO2 + diphosphate</text>
        <dbReference type="Rhea" id="RHEA:47844"/>
        <dbReference type="ChEBI" id="CHEBI:15378"/>
        <dbReference type="ChEBI" id="CHEBI:16526"/>
        <dbReference type="ChEBI" id="CHEBI:33019"/>
        <dbReference type="ChEBI" id="CHEBI:37575"/>
        <dbReference type="ChEBI" id="CHEBI:57841"/>
        <dbReference type="ChEBI" id="CHEBI:62899"/>
        <dbReference type="EC" id="2.5.1.3"/>
    </reaction>
</comment>
<dbReference type="GO" id="GO:0016301">
    <property type="term" value="F:kinase activity"/>
    <property type="evidence" value="ECO:0007669"/>
    <property type="project" value="UniProtKB-KW"/>
</dbReference>
<gene>
    <name evidence="14" type="primary">thiDE</name>
    <name evidence="9" type="synonym">thiE</name>
    <name evidence="14" type="ORF">Lste_3372</name>
</gene>
<keyword evidence="2 9" id="KW-0808">Transferase</keyword>
<evidence type="ECO:0000256" key="6">
    <source>
        <dbReference type="ARBA" id="ARBA00047334"/>
    </source>
</evidence>
<comment type="similarity">
    <text evidence="9 10">Belongs to the thiamine-phosphate synthase family.</text>
</comment>
<evidence type="ECO:0000256" key="10">
    <source>
        <dbReference type="RuleBase" id="RU003826"/>
    </source>
</evidence>
<dbReference type="Proteomes" id="UP000054926">
    <property type="component" value="Unassembled WGS sequence"/>
</dbReference>
<evidence type="ECO:0000259" key="12">
    <source>
        <dbReference type="Pfam" id="PF02581"/>
    </source>
</evidence>
<dbReference type="SUPFAM" id="SSF51391">
    <property type="entry name" value="Thiamin phosphate synthase"/>
    <property type="match status" value="1"/>
</dbReference>
<dbReference type="PATRIC" id="fig|947033.5.peg.3585"/>
<dbReference type="InterPro" id="IPR013749">
    <property type="entry name" value="PM/HMP-P_kinase-1"/>
</dbReference>
<feature type="binding site" evidence="9">
    <location>
        <position position="387"/>
    </location>
    <ligand>
        <name>2-[(2R,5Z)-2-carboxy-4-methylthiazol-5(2H)-ylidene]ethyl phosphate</name>
        <dbReference type="ChEBI" id="CHEBI:62899"/>
    </ligand>
</feature>
<dbReference type="SUPFAM" id="SSF53613">
    <property type="entry name" value="Ribokinase-like"/>
    <property type="match status" value="1"/>
</dbReference>
<dbReference type="GO" id="GO:0004789">
    <property type="term" value="F:thiamine-phosphate diphosphorylase activity"/>
    <property type="evidence" value="ECO:0007669"/>
    <property type="project" value="UniProtKB-UniRule"/>
</dbReference>
<dbReference type="Gene3D" id="3.40.1190.20">
    <property type="match status" value="1"/>
</dbReference>
<feature type="binding site" evidence="9">
    <location>
        <begin position="407"/>
        <end position="408"/>
    </location>
    <ligand>
        <name>2-[(2R,5Z)-2-carboxy-4-methylthiazol-5(2H)-ylidene]ethyl phosphate</name>
        <dbReference type="ChEBI" id="CHEBI:62899"/>
    </ligand>
</feature>
<proteinExistence type="inferred from homology"/>
<accession>A0A0W0ZE69</accession>
<keyword evidence="14" id="KW-0418">Kinase</keyword>
<evidence type="ECO:0000256" key="3">
    <source>
        <dbReference type="ARBA" id="ARBA00022723"/>
    </source>
</evidence>
<protein>
    <recommendedName>
        <fullName evidence="9">Thiamine-phosphate synthase</fullName>
        <shortName evidence="9">TP synthase</shortName>
        <shortName evidence="9">TPS</shortName>
        <ecNumber evidence="9">2.5.1.3</ecNumber>
    </recommendedName>
    <alternativeName>
        <fullName evidence="9">Thiamine-phosphate pyrophosphorylase</fullName>
        <shortName evidence="9">TMP pyrophosphorylase</shortName>
        <shortName evidence="9">TMP-PPase</shortName>
    </alternativeName>
</protein>
<dbReference type="GO" id="GO:0009229">
    <property type="term" value="P:thiamine diphosphate biosynthetic process"/>
    <property type="evidence" value="ECO:0007669"/>
    <property type="project" value="UniProtKB-UniRule"/>
</dbReference>
<feature type="binding site" evidence="9">
    <location>
        <position position="359"/>
    </location>
    <ligand>
        <name>4-amino-2-methyl-5-(diphosphooxymethyl)pyrimidine</name>
        <dbReference type="ChEBI" id="CHEBI:57841"/>
    </ligand>
</feature>
<dbReference type="EC" id="2.5.1.3" evidence="9"/>
<feature type="domain" description="Thiamine phosphate synthase/TenI" evidence="12">
    <location>
        <begin position="244"/>
        <end position="410"/>
    </location>
</feature>
<feature type="binding site" evidence="9">
    <location>
        <position position="311"/>
    </location>
    <ligand>
        <name>Mg(2+)</name>
        <dbReference type="ChEBI" id="CHEBI:18420"/>
    </ligand>
</feature>
<comment type="pathway">
    <text evidence="1 9 11">Cofactor biosynthesis; thiamine diphosphate biosynthesis; thiamine phosphate from 4-amino-2-methyl-5-diphosphomethylpyrimidine and 4-methyl-5-(2-phosphoethyl)-thiazole: step 1/1.</text>
</comment>
<dbReference type="NCBIfam" id="NF002904">
    <property type="entry name" value="PRK03512.1"/>
    <property type="match status" value="1"/>
</dbReference>
<evidence type="ECO:0000256" key="5">
    <source>
        <dbReference type="ARBA" id="ARBA00022977"/>
    </source>
</evidence>
<sequence>MSTVWTNTKHEGELHTFRGLGLEIQLPCFNETIQPNAIKISESFSPENLKMLQQYSGAVVLDFTLPVSPDMNKNAKHLTTGFSFADVLILNTHEAEFILKRRIRTHQAMQEAAHELITWGANSIFLLGQDLQDNSWEHDYWTNGVTSFWLTQNRFADAKSPELRSVLSAAITGALALGHSLEDALIIAKMYTHQAVRLAQSNLYYGNFSEHEMDLPYLSSKPLYAKPKPFKPCHRLGLYPVVDSYSWVEMLLKLGVKTIQLRIKERTETLEEEMRRSIALAKKYGATLFINDYWEMALKLNAEAVHLGQSDLDAADLEAIRNQGLLLGVSTHCYFEVARAHAICPSYIAIGPIYPTTSKEMPFLAQGIEHLQRWQRTLNYPLVAIGGINLERMPDVVATGVQGIALISAITQANDPQKATAQLLSFID</sequence>
<evidence type="ECO:0000256" key="9">
    <source>
        <dbReference type="HAMAP-Rule" id="MF_00097"/>
    </source>
</evidence>
<dbReference type="STRING" id="947033.Lste_3372"/>
<evidence type="ECO:0000256" key="8">
    <source>
        <dbReference type="ARBA" id="ARBA00047883"/>
    </source>
</evidence>
<keyword evidence="15" id="KW-1185">Reference proteome</keyword>
<dbReference type="PANTHER" id="PTHR20857">
    <property type="entry name" value="THIAMINE-PHOSPHATE PYROPHOSPHORYLASE"/>
    <property type="match status" value="1"/>
</dbReference>
<dbReference type="InterPro" id="IPR013785">
    <property type="entry name" value="Aldolase_TIM"/>
</dbReference>
<feature type="binding site" evidence="9">
    <location>
        <position position="330"/>
    </location>
    <ligand>
        <name>4-amino-2-methyl-5-(diphosphooxymethyl)pyrimidine</name>
        <dbReference type="ChEBI" id="CHEBI:57841"/>
    </ligand>
</feature>
<feature type="binding site" evidence="9">
    <location>
        <begin position="260"/>
        <end position="264"/>
    </location>
    <ligand>
        <name>4-amino-2-methyl-5-(diphosphooxymethyl)pyrimidine</name>
        <dbReference type="ChEBI" id="CHEBI:57841"/>
    </ligand>
</feature>
<dbReference type="InterPro" id="IPR036206">
    <property type="entry name" value="ThiamineP_synth_sf"/>
</dbReference>
<comment type="cofactor">
    <cofactor evidence="9">
        <name>Mg(2+)</name>
        <dbReference type="ChEBI" id="CHEBI:18420"/>
    </cofactor>
    <text evidence="9">Binds 1 Mg(2+) ion per subunit.</text>
</comment>
<comment type="catalytic activity">
    <reaction evidence="7 9 10">
        <text>2-(2-carboxy-4-methylthiazol-5-yl)ethyl phosphate + 4-amino-2-methyl-5-(diphosphooxymethyl)pyrimidine + 2 H(+) = thiamine phosphate + CO2 + diphosphate</text>
        <dbReference type="Rhea" id="RHEA:47848"/>
        <dbReference type="ChEBI" id="CHEBI:15378"/>
        <dbReference type="ChEBI" id="CHEBI:16526"/>
        <dbReference type="ChEBI" id="CHEBI:33019"/>
        <dbReference type="ChEBI" id="CHEBI:37575"/>
        <dbReference type="ChEBI" id="CHEBI:57841"/>
        <dbReference type="ChEBI" id="CHEBI:62890"/>
        <dbReference type="EC" id="2.5.1.3"/>
    </reaction>
</comment>
<evidence type="ECO:0000256" key="11">
    <source>
        <dbReference type="RuleBase" id="RU004253"/>
    </source>
</evidence>
<dbReference type="Pfam" id="PF08543">
    <property type="entry name" value="Phos_pyr_kin"/>
    <property type="match status" value="1"/>
</dbReference>
<dbReference type="OrthoDB" id="9789949at2"/>